<dbReference type="GO" id="GO:0052621">
    <property type="term" value="F:diguanylate cyclase activity"/>
    <property type="evidence" value="ECO:0007669"/>
    <property type="project" value="UniProtKB-EC"/>
</dbReference>
<dbReference type="Pfam" id="PF00990">
    <property type="entry name" value="GGDEF"/>
    <property type="match status" value="1"/>
</dbReference>
<evidence type="ECO:0000259" key="6">
    <source>
        <dbReference type="PROSITE" id="PS50113"/>
    </source>
</evidence>
<dbReference type="AlphaFoldDB" id="A0A423PE77"/>
<proteinExistence type="predicted"/>
<dbReference type="PROSITE" id="PS50112">
    <property type="entry name" value="PAS"/>
    <property type="match status" value="1"/>
</dbReference>
<dbReference type="FunFam" id="3.30.70.270:FF:000001">
    <property type="entry name" value="Diguanylate cyclase domain protein"/>
    <property type="match status" value="1"/>
</dbReference>
<dbReference type="GO" id="GO:0043709">
    <property type="term" value="P:cell adhesion involved in single-species biofilm formation"/>
    <property type="evidence" value="ECO:0007669"/>
    <property type="project" value="TreeGrafter"/>
</dbReference>
<sequence>MINLELLKQAVMDSRDGITITDARRSDLPIIFANPAFERMTGYPLDRLVGHPCGIMRPAEDASADAARTVLDDGDGCEATFASRRRDGSRFWNEVSISPIYEADGTLTHYIGIHKDVTQRVLLERELRSKTRDLATANAELEKLVALDALTGIYNRRHFDERLAVLWEFAARNADPIALFFIDIDHFKHYNDAFGHPAGDRALVQVAQRLAEIFQRGSDVLARYGGEEFVVLASGMAREPAARFAQRLCERIEALELPNPEAPGARLTISVGHVVVTPKAGMRPAEAVERADRALFEAKTSGRGRAVGAVEVA</sequence>
<comment type="catalytic activity">
    <reaction evidence="3">
        <text>2 GTP = 3',3'-c-di-GMP + 2 diphosphate</text>
        <dbReference type="Rhea" id="RHEA:24898"/>
        <dbReference type="ChEBI" id="CHEBI:33019"/>
        <dbReference type="ChEBI" id="CHEBI:37565"/>
        <dbReference type="ChEBI" id="CHEBI:58805"/>
        <dbReference type="EC" id="2.7.7.65"/>
    </reaction>
</comment>
<dbReference type="GO" id="GO:1902201">
    <property type="term" value="P:negative regulation of bacterial-type flagellum-dependent cell motility"/>
    <property type="evidence" value="ECO:0007669"/>
    <property type="project" value="TreeGrafter"/>
</dbReference>
<dbReference type="SMART" id="SM00267">
    <property type="entry name" value="GGDEF"/>
    <property type="match status" value="1"/>
</dbReference>
<feature type="domain" description="GGDEF" evidence="7">
    <location>
        <begin position="175"/>
        <end position="311"/>
    </location>
</feature>
<dbReference type="PROSITE" id="PS50887">
    <property type="entry name" value="GGDEF"/>
    <property type="match status" value="1"/>
</dbReference>
<evidence type="ECO:0000256" key="4">
    <source>
        <dbReference type="SAM" id="Coils"/>
    </source>
</evidence>
<dbReference type="Gene3D" id="3.30.70.270">
    <property type="match status" value="1"/>
</dbReference>
<evidence type="ECO:0000259" key="7">
    <source>
        <dbReference type="PROSITE" id="PS50887"/>
    </source>
</evidence>
<evidence type="ECO:0000256" key="2">
    <source>
        <dbReference type="ARBA" id="ARBA00012528"/>
    </source>
</evidence>
<dbReference type="Pfam" id="PF13426">
    <property type="entry name" value="PAS_9"/>
    <property type="match status" value="1"/>
</dbReference>
<feature type="domain" description="PAC" evidence="6">
    <location>
        <begin position="75"/>
        <end position="129"/>
    </location>
</feature>
<name>A0A423PE77_9GAMM</name>
<dbReference type="Proteomes" id="UP000285123">
    <property type="component" value="Unassembled WGS sequence"/>
</dbReference>
<dbReference type="InterPro" id="IPR029787">
    <property type="entry name" value="Nucleotide_cyclase"/>
</dbReference>
<dbReference type="Gene3D" id="3.30.450.20">
    <property type="entry name" value="PAS domain"/>
    <property type="match status" value="1"/>
</dbReference>
<dbReference type="SMART" id="SM00091">
    <property type="entry name" value="PAS"/>
    <property type="match status" value="1"/>
</dbReference>
<evidence type="ECO:0000313" key="9">
    <source>
        <dbReference type="Proteomes" id="UP000285123"/>
    </source>
</evidence>
<evidence type="ECO:0000313" key="8">
    <source>
        <dbReference type="EMBL" id="ROO23892.1"/>
    </source>
</evidence>
<keyword evidence="4" id="KW-0175">Coiled coil</keyword>
<dbReference type="NCBIfam" id="TIGR00254">
    <property type="entry name" value="GGDEF"/>
    <property type="match status" value="1"/>
</dbReference>
<accession>A0A423PE77</accession>
<evidence type="ECO:0000259" key="5">
    <source>
        <dbReference type="PROSITE" id="PS50112"/>
    </source>
</evidence>
<dbReference type="PANTHER" id="PTHR45138">
    <property type="entry name" value="REGULATORY COMPONENTS OF SENSORY TRANSDUCTION SYSTEM"/>
    <property type="match status" value="1"/>
</dbReference>
<dbReference type="EC" id="2.7.7.65" evidence="2"/>
<dbReference type="InterPro" id="IPR000014">
    <property type="entry name" value="PAS"/>
</dbReference>
<feature type="coiled-coil region" evidence="4">
    <location>
        <begin position="120"/>
        <end position="147"/>
    </location>
</feature>
<dbReference type="InterPro" id="IPR001610">
    <property type="entry name" value="PAC"/>
</dbReference>
<dbReference type="InterPro" id="IPR050469">
    <property type="entry name" value="Diguanylate_Cyclase"/>
</dbReference>
<dbReference type="InterPro" id="IPR000160">
    <property type="entry name" value="GGDEF_dom"/>
</dbReference>
<comment type="caution">
    <text evidence="8">The sequence shown here is derived from an EMBL/GenBank/DDBJ whole genome shotgun (WGS) entry which is preliminary data.</text>
</comment>
<dbReference type="CDD" id="cd01949">
    <property type="entry name" value="GGDEF"/>
    <property type="match status" value="1"/>
</dbReference>
<dbReference type="SUPFAM" id="SSF55073">
    <property type="entry name" value="Nucleotide cyclase"/>
    <property type="match status" value="1"/>
</dbReference>
<dbReference type="CDD" id="cd00130">
    <property type="entry name" value="PAS"/>
    <property type="match status" value="1"/>
</dbReference>
<dbReference type="GO" id="GO:0005886">
    <property type="term" value="C:plasma membrane"/>
    <property type="evidence" value="ECO:0007669"/>
    <property type="project" value="TreeGrafter"/>
</dbReference>
<comment type="cofactor">
    <cofactor evidence="1">
        <name>Mg(2+)</name>
        <dbReference type="ChEBI" id="CHEBI:18420"/>
    </cofactor>
</comment>
<dbReference type="RefSeq" id="WP_184947777.1">
    <property type="nucleotide sequence ID" value="NZ_AYKF01000132.1"/>
</dbReference>
<dbReference type="InterPro" id="IPR043128">
    <property type="entry name" value="Rev_trsase/Diguanyl_cyclase"/>
</dbReference>
<feature type="domain" description="PAS" evidence="5">
    <location>
        <begin position="3"/>
        <end position="50"/>
    </location>
</feature>
<dbReference type="NCBIfam" id="TIGR00229">
    <property type="entry name" value="sensory_box"/>
    <property type="match status" value="1"/>
</dbReference>
<dbReference type="PANTHER" id="PTHR45138:SF9">
    <property type="entry name" value="DIGUANYLATE CYCLASE DGCM-RELATED"/>
    <property type="match status" value="1"/>
</dbReference>
<gene>
    <name evidence="8" type="ORF">SAHL_16145</name>
</gene>
<organism evidence="8 9">
    <name type="scientific">Salinisphaera orenii YIM 95161</name>
    <dbReference type="NCBI Taxonomy" id="1051139"/>
    <lineage>
        <taxon>Bacteria</taxon>
        <taxon>Pseudomonadati</taxon>
        <taxon>Pseudomonadota</taxon>
        <taxon>Gammaproteobacteria</taxon>
        <taxon>Salinisphaerales</taxon>
        <taxon>Salinisphaeraceae</taxon>
        <taxon>Salinisphaera</taxon>
    </lineage>
</organism>
<protein>
    <recommendedName>
        <fullName evidence="2">diguanylate cyclase</fullName>
        <ecNumber evidence="2">2.7.7.65</ecNumber>
    </recommendedName>
</protein>
<evidence type="ECO:0000256" key="1">
    <source>
        <dbReference type="ARBA" id="ARBA00001946"/>
    </source>
</evidence>
<dbReference type="InterPro" id="IPR035965">
    <property type="entry name" value="PAS-like_dom_sf"/>
</dbReference>
<dbReference type="InterPro" id="IPR000700">
    <property type="entry name" value="PAS-assoc_C"/>
</dbReference>
<reference evidence="8 9" key="1">
    <citation type="submission" date="2013-10" db="EMBL/GenBank/DDBJ databases">
        <title>Salinisphaera halophila YIM 95161 Genome Sequencing.</title>
        <authorList>
            <person name="Lai Q."/>
            <person name="Li C."/>
            <person name="Shao Z."/>
        </authorList>
    </citation>
    <scope>NUCLEOTIDE SEQUENCE [LARGE SCALE GENOMIC DNA]</scope>
    <source>
        <strain evidence="8 9">YIM 95161</strain>
    </source>
</reference>
<dbReference type="EMBL" id="AYKF01000132">
    <property type="protein sequence ID" value="ROO23892.1"/>
    <property type="molecule type" value="Genomic_DNA"/>
</dbReference>
<dbReference type="SUPFAM" id="SSF55785">
    <property type="entry name" value="PYP-like sensor domain (PAS domain)"/>
    <property type="match status" value="1"/>
</dbReference>
<dbReference type="PROSITE" id="PS50113">
    <property type="entry name" value="PAC"/>
    <property type="match status" value="1"/>
</dbReference>
<dbReference type="SMART" id="SM00086">
    <property type="entry name" value="PAC"/>
    <property type="match status" value="1"/>
</dbReference>
<evidence type="ECO:0000256" key="3">
    <source>
        <dbReference type="ARBA" id="ARBA00034247"/>
    </source>
</evidence>